<evidence type="ECO:0000313" key="10">
    <source>
        <dbReference type="Proteomes" id="UP000494165"/>
    </source>
</evidence>
<dbReference type="PANTHER" id="PTHR15696:SF7">
    <property type="entry name" value="NONSENSE-MEDIATED MRNA DECAY FACTOR"/>
    <property type="match status" value="1"/>
</dbReference>
<protein>
    <recommendedName>
        <fullName evidence="8">Enkurin domain-containing protein</fullName>
    </recommendedName>
</protein>
<evidence type="ECO:0000259" key="8">
    <source>
        <dbReference type="PROSITE" id="PS51665"/>
    </source>
</evidence>
<keyword evidence="4" id="KW-0866">Nonsense-mediated mRNA decay</keyword>
<dbReference type="FunFam" id="3.40.50.1010:FF:000033">
    <property type="entry name" value="Blast:Protein SMG5"/>
    <property type="match status" value="1"/>
</dbReference>
<dbReference type="Pfam" id="PF10374">
    <property type="entry name" value="EST1"/>
    <property type="match status" value="1"/>
</dbReference>
<evidence type="ECO:0000256" key="6">
    <source>
        <dbReference type="SAM" id="Coils"/>
    </source>
</evidence>
<feature type="compositionally biased region" description="Low complexity" evidence="7">
    <location>
        <begin position="429"/>
        <end position="448"/>
    </location>
</feature>
<dbReference type="PANTHER" id="PTHR15696">
    <property type="entry name" value="SMG-7 SUPPRESSOR WITH MORPHOLOGICAL EFFECT ON GENITALIA PROTEIN 7"/>
    <property type="match status" value="1"/>
</dbReference>
<dbReference type="SMART" id="SM00670">
    <property type="entry name" value="PINc"/>
    <property type="match status" value="1"/>
</dbReference>
<feature type="region of interest" description="Disordered" evidence="7">
    <location>
        <begin position="897"/>
        <end position="919"/>
    </location>
</feature>
<dbReference type="InterPro" id="IPR011990">
    <property type="entry name" value="TPR-like_helical_dom_sf"/>
</dbReference>
<dbReference type="OrthoDB" id="5920073at2759"/>
<evidence type="ECO:0000256" key="4">
    <source>
        <dbReference type="ARBA" id="ARBA00023161"/>
    </source>
</evidence>
<comment type="caution">
    <text evidence="9">The sequence shown here is derived from an EMBL/GenBank/DDBJ whole genome shotgun (WGS) entry which is preliminary data.</text>
</comment>
<dbReference type="InterPro" id="IPR027012">
    <property type="entry name" value="Enkurin_dom"/>
</dbReference>
<evidence type="ECO:0000256" key="7">
    <source>
        <dbReference type="SAM" id="MobiDB-lite"/>
    </source>
</evidence>
<dbReference type="InterPro" id="IPR002716">
    <property type="entry name" value="PIN_dom"/>
</dbReference>
<dbReference type="EMBL" id="CADEPI010000004">
    <property type="protein sequence ID" value="CAB3360745.1"/>
    <property type="molecule type" value="Genomic_DNA"/>
</dbReference>
<dbReference type="Gene3D" id="1.25.40.10">
    <property type="entry name" value="Tetratricopeptide repeat domain"/>
    <property type="match status" value="1"/>
</dbReference>
<evidence type="ECO:0000256" key="2">
    <source>
        <dbReference type="ARBA" id="ARBA00004496"/>
    </source>
</evidence>
<keyword evidence="6" id="KW-0175">Coiled coil</keyword>
<keyword evidence="10" id="KW-1185">Reference proteome</keyword>
<dbReference type="SUPFAM" id="SSF48452">
    <property type="entry name" value="TPR-like"/>
    <property type="match status" value="1"/>
</dbReference>
<evidence type="ECO:0000313" key="9">
    <source>
        <dbReference type="EMBL" id="CAB3360745.1"/>
    </source>
</evidence>
<feature type="compositionally biased region" description="Acidic residues" evidence="7">
    <location>
        <begin position="418"/>
        <end position="428"/>
    </location>
</feature>
<feature type="coiled-coil region" evidence="6">
    <location>
        <begin position="21"/>
        <end position="51"/>
    </location>
</feature>
<dbReference type="AlphaFoldDB" id="A0A8S1C4I7"/>
<accession>A0A8S1C4I7</accession>
<dbReference type="InterPro" id="IPR018834">
    <property type="entry name" value="DNA/RNA-bd_Est1-type"/>
</dbReference>
<dbReference type="GO" id="GO:0070034">
    <property type="term" value="F:telomerase RNA binding"/>
    <property type="evidence" value="ECO:0007669"/>
    <property type="project" value="TreeGrafter"/>
</dbReference>
<name>A0A8S1C4I7_9INSE</name>
<proteinExistence type="predicted"/>
<dbReference type="InterPro" id="IPR045153">
    <property type="entry name" value="Est1/Ebs1-like"/>
</dbReference>
<feature type="compositionally biased region" description="Basic residues" evidence="7">
    <location>
        <begin position="395"/>
        <end position="413"/>
    </location>
</feature>
<keyword evidence="3" id="KW-0963">Cytoplasm</keyword>
<evidence type="ECO:0000256" key="3">
    <source>
        <dbReference type="ARBA" id="ARBA00022490"/>
    </source>
</evidence>
<dbReference type="CDD" id="cd09884">
    <property type="entry name" value="PIN_Smg5-like"/>
    <property type="match status" value="1"/>
</dbReference>
<organism evidence="9 10">
    <name type="scientific">Cloeon dipterum</name>
    <dbReference type="NCBI Taxonomy" id="197152"/>
    <lineage>
        <taxon>Eukaryota</taxon>
        <taxon>Metazoa</taxon>
        <taxon>Ecdysozoa</taxon>
        <taxon>Arthropoda</taxon>
        <taxon>Hexapoda</taxon>
        <taxon>Insecta</taxon>
        <taxon>Pterygota</taxon>
        <taxon>Palaeoptera</taxon>
        <taxon>Ephemeroptera</taxon>
        <taxon>Pisciforma</taxon>
        <taxon>Baetidae</taxon>
        <taxon>Cloeon</taxon>
    </lineage>
</organism>
<dbReference type="GO" id="GO:0005697">
    <property type="term" value="C:telomerase holoenzyme complex"/>
    <property type="evidence" value="ECO:0007669"/>
    <property type="project" value="TreeGrafter"/>
</dbReference>
<comment type="subcellular location">
    <subcellularLocation>
        <location evidence="2">Cytoplasm</location>
    </subcellularLocation>
    <subcellularLocation>
        <location evidence="1">Nucleus</location>
    </subcellularLocation>
</comment>
<dbReference type="Proteomes" id="UP000494165">
    <property type="component" value="Unassembled WGS sequence"/>
</dbReference>
<dbReference type="InterPro" id="IPR019458">
    <property type="entry name" value="Est1-like_N"/>
</dbReference>
<dbReference type="GO" id="GO:0000184">
    <property type="term" value="P:nuclear-transcribed mRNA catabolic process, nonsense-mediated decay"/>
    <property type="evidence" value="ECO:0007669"/>
    <property type="project" value="UniProtKB-KW"/>
</dbReference>
<evidence type="ECO:0000256" key="1">
    <source>
        <dbReference type="ARBA" id="ARBA00004123"/>
    </source>
</evidence>
<feature type="domain" description="Enkurin" evidence="8">
    <location>
        <begin position="1016"/>
        <end position="1109"/>
    </location>
</feature>
<evidence type="ECO:0000256" key="5">
    <source>
        <dbReference type="ARBA" id="ARBA00023242"/>
    </source>
</evidence>
<dbReference type="Gene3D" id="3.40.50.1010">
    <property type="entry name" value="5'-nuclease"/>
    <property type="match status" value="1"/>
</dbReference>
<dbReference type="Pfam" id="PF13864">
    <property type="entry name" value="Enkurin"/>
    <property type="match status" value="1"/>
</dbReference>
<dbReference type="PROSITE" id="PS51665">
    <property type="entry name" value="ENKURIN"/>
    <property type="match status" value="1"/>
</dbReference>
<dbReference type="GO" id="GO:0042162">
    <property type="term" value="F:telomeric DNA binding"/>
    <property type="evidence" value="ECO:0007669"/>
    <property type="project" value="TreeGrafter"/>
</dbReference>
<dbReference type="Pfam" id="PF10373">
    <property type="entry name" value="EST1_DNA_bind"/>
    <property type="match status" value="1"/>
</dbReference>
<reference evidence="9 10" key="1">
    <citation type="submission" date="2020-04" db="EMBL/GenBank/DDBJ databases">
        <authorList>
            <person name="Alioto T."/>
            <person name="Alioto T."/>
            <person name="Gomez Garrido J."/>
        </authorList>
    </citation>
    <scope>NUCLEOTIDE SEQUENCE [LARGE SCALE GENOMIC DNA]</scope>
</reference>
<gene>
    <name evidence="9" type="ORF">CLODIP_2_CD03370</name>
</gene>
<dbReference type="GO" id="GO:0005737">
    <property type="term" value="C:cytoplasm"/>
    <property type="evidence" value="ECO:0007669"/>
    <property type="project" value="UniProtKB-SubCell"/>
</dbReference>
<keyword evidence="5" id="KW-0539">Nucleus</keyword>
<sequence length="1120" mass="126819">MSAESINNAMGTFVQHAGQSMDQSRRHLKGLQQLTRQLEDQQARASSVAQLFSLDLVSRRAKITDQGAKIALIEPKVVGRTCEDILWRKVFHSAYSRAKQLNNSGDSDDSALIRHLLAGIGFYHGFILKIQTEFRVCGSVDYSASIGMQQLSADYKNKTKSYDRATLDWATKALERSLIALGDLHRYLSTLRPSYSGVISARFYILASQVNPKSSMPFNQLGALATAQGKKFEAAYFYLRCLCCDSPYECAEANLRRALKNDAPQLKAGSKAQARVFLTKFLSLIDTWWFNENFRDINMIFEDCMLEFKANLTLVKPASSAETPAAAIENMFKEELELTHFSSDLLVKMMAILLMTYHKLEKQSPAQASSVVVFIFNIVNCLTKKLVSGPVPVAKKKPVRQKRHQRLMRRRRKVGGDCSEESECESEVGVDSQASSDTSSDSAGSESEFLGSSSDEEEVEKNVLKSQELPALSCIKLCCDWLQTNDAVLRSFFSNFQPLFEDFVKFLNAVAHDCSLLLQNSLSNGSHESITQNDLFADAKISGSLEEVAKTMQPYPLPEDVTLQGHVVVDQSSLNWSLFYSSPIKSDTLIRMCKLVHFGVYMANSSLIGVKFDKESNTFSLIQDFVPPSIKPVKEPVNKDHQKKLMQHMGQLWLQEEVRNLESRVSHGKGNCAFSPYIVLDSSALLSKLHLVKLLIKSKQFVVVIPSVVLEGLDNIKKESGSARESVRFLEILFLEGNRFLRQQRDNESLSIPLIKCPKKKDKDAIVFFKILECCNYLVQQVPRENRLENNINMVTLLCATIDSSQKDFSPTGLAASAGVKIETITDFYHKWKKSKKAGKKNQNKIFALINMLSNENIYDFAAPSPRARSPVRLFINKERVERYQKNIKNLQSEHKTMGMPEIDPPSPQSFMKKQERGQRPKLVELDESERTRACDAAGGERKPPVPDRFFNDPDRYSRDFCSENVNYASSLIPPVLHERIVTGARGEVVALENSVLRPKYLGKPNYGKLPASVVKFKEIQRKKSEFAQRMKELEEMQNTQHLLDHKNEVQVQLLAAKEEWDEKNKEFLLLPVITDTLSSKKKKYFLELCLAKLEDKIKMLNSQCLNANRAWEVHLERRQ</sequence>
<feature type="region of interest" description="Disordered" evidence="7">
    <location>
        <begin position="395"/>
        <end position="456"/>
    </location>
</feature>
<dbReference type="Pfam" id="PF13638">
    <property type="entry name" value="PIN_4"/>
    <property type="match status" value="1"/>
</dbReference>